<keyword evidence="5" id="KW-1185">Reference proteome</keyword>
<comment type="caution">
    <text evidence="4">The sequence shown here is derived from an EMBL/GenBank/DDBJ whole genome shotgun (WGS) entry which is preliminary data.</text>
</comment>
<dbReference type="InterPro" id="IPR009057">
    <property type="entry name" value="Homeodomain-like_sf"/>
</dbReference>
<dbReference type="PROSITE" id="PS01081">
    <property type="entry name" value="HTH_TETR_1"/>
    <property type="match status" value="1"/>
</dbReference>
<proteinExistence type="predicted"/>
<evidence type="ECO:0000313" key="5">
    <source>
        <dbReference type="Proteomes" id="UP000631653"/>
    </source>
</evidence>
<gene>
    <name evidence="4" type="ORF">GOB81_13895</name>
</gene>
<dbReference type="InterPro" id="IPR039536">
    <property type="entry name" value="TetR_C_Proteobacteria"/>
</dbReference>
<protein>
    <submittedName>
        <fullName evidence="4">TetR family transcriptional regulator</fullName>
    </submittedName>
</protein>
<feature type="domain" description="HTH tetR-type" evidence="3">
    <location>
        <begin position="17"/>
        <end position="77"/>
    </location>
</feature>
<evidence type="ECO:0000256" key="1">
    <source>
        <dbReference type="ARBA" id="ARBA00023125"/>
    </source>
</evidence>
<keyword evidence="1 2" id="KW-0238">DNA-binding</keyword>
<dbReference type="RefSeq" id="WP_173571074.1">
    <property type="nucleotide sequence ID" value="NZ_WOSY01000017.1"/>
</dbReference>
<dbReference type="InterPro" id="IPR023772">
    <property type="entry name" value="DNA-bd_HTH_TetR-type_CS"/>
</dbReference>
<dbReference type="EMBL" id="WOSY01000017">
    <property type="protein sequence ID" value="NHN89704.1"/>
    <property type="molecule type" value="Genomic_DNA"/>
</dbReference>
<dbReference type="Pfam" id="PF14246">
    <property type="entry name" value="TetR_C_7"/>
    <property type="match status" value="1"/>
</dbReference>
<name>A0ABX0K3I6_9PROT</name>
<dbReference type="PANTHER" id="PTHR30055:SF146">
    <property type="entry name" value="HTH-TYPE TRANSCRIPTIONAL DUAL REGULATOR CECR"/>
    <property type="match status" value="1"/>
</dbReference>
<evidence type="ECO:0000256" key="2">
    <source>
        <dbReference type="PROSITE-ProRule" id="PRU00335"/>
    </source>
</evidence>
<feature type="DNA-binding region" description="H-T-H motif" evidence="2">
    <location>
        <begin position="40"/>
        <end position="59"/>
    </location>
</feature>
<evidence type="ECO:0000313" key="4">
    <source>
        <dbReference type="EMBL" id="NHN89704.1"/>
    </source>
</evidence>
<dbReference type="Pfam" id="PF00440">
    <property type="entry name" value="TetR_N"/>
    <property type="match status" value="1"/>
</dbReference>
<dbReference type="InterPro" id="IPR036271">
    <property type="entry name" value="Tet_transcr_reg_TetR-rel_C_sf"/>
</dbReference>
<dbReference type="Proteomes" id="UP000631653">
    <property type="component" value="Unassembled WGS sequence"/>
</dbReference>
<dbReference type="SUPFAM" id="SSF48498">
    <property type="entry name" value="Tetracyclin repressor-like, C-terminal domain"/>
    <property type="match status" value="1"/>
</dbReference>
<dbReference type="Gene3D" id="1.10.357.10">
    <property type="entry name" value="Tetracycline Repressor, domain 2"/>
    <property type="match status" value="1"/>
</dbReference>
<reference evidence="4 5" key="1">
    <citation type="journal article" date="2020" name="Int. J. Syst. Evol. Microbiol.">
        <title>Novel acetic acid bacteria from cider fermentations: Acetobacter conturbans sp. nov. and Acetobacter fallax sp. nov.</title>
        <authorList>
            <person name="Sombolestani A.S."/>
            <person name="Cleenwerck I."/>
            <person name="Cnockaert M."/>
            <person name="Borremans W."/>
            <person name="Wieme A.D."/>
            <person name="De Vuyst L."/>
            <person name="Vandamme P."/>
        </authorList>
    </citation>
    <scope>NUCLEOTIDE SEQUENCE [LARGE SCALE GENOMIC DNA]</scope>
    <source>
        <strain evidence="4 5">LMG 1627</strain>
    </source>
</reference>
<accession>A0ABX0K3I6</accession>
<dbReference type="Gene3D" id="1.10.10.60">
    <property type="entry name" value="Homeodomain-like"/>
    <property type="match status" value="1"/>
</dbReference>
<dbReference type="InterPro" id="IPR050109">
    <property type="entry name" value="HTH-type_TetR-like_transc_reg"/>
</dbReference>
<evidence type="ECO:0000259" key="3">
    <source>
        <dbReference type="PROSITE" id="PS50977"/>
    </source>
</evidence>
<dbReference type="PANTHER" id="PTHR30055">
    <property type="entry name" value="HTH-TYPE TRANSCRIPTIONAL REGULATOR RUTR"/>
    <property type="match status" value="1"/>
</dbReference>
<organism evidence="4 5">
    <name type="scientific">Acetobacter conturbans</name>
    <dbReference type="NCBI Taxonomy" id="1737472"/>
    <lineage>
        <taxon>Bacteria</taxon>
        <taxon>Pseudomonadati</taxon>
        <taxon>Pseudomonadota</taxon>
        <taxon>Alphaproteobacteria</taxon>
        <taxon>Acetobacterales</taxon>
        <taxon>Acetobacteraceae</taxon>
        <taxon>Acetobacter</taxon>
    </lineage>
</organism>
<dbReference type="InterPro" id="IPR001647">
    <property type="entry name" value="HTH_TetR"/>
</dbReference>
<dbReference type="SUPFAM" id="SSF46689">
    <property type="entry name" value="Homeodomain-like"/>
    <property type="match status" value="1"/>
</dbReference>
<dbReference type="PROSITE" id="PS50977">
    <property type="entry name" value="HTH_TETR_2"/>
    <property type="match status" value="1"/>
</dbReference>
<sequence>MDHKDASLPCSHPEGSNAKREQILLGAGAVFAECGYEGASMSVIARRAGVSKGTLYNYFASKADLFTAFVKQKTERELPQTFQQVNADLSPEDTLRGLARSIIALITSPMALMLYRIIIAEAEHFPHLAKIFWEHAPSVCIDTLARWLAERTEKGELNVPDPVFAAEQFYALCQTRLVTRRRFRIPVSMTEADIEQIADATAAMFLAVYRAS</sequence>
<dbReference type="PRINTS" id="PR00455">
    <property type="entry name" value="HTHTETR"/>
</dbReference>